<keyword evidence="6" id="KW-0804">Transcription</keyword>
<keyword evidence="2" id="KW-0597">Phosphoprotein</keyword>
<gene>
    <name evidence="12" type="ORF">CTI12_AA232570</name>
</gene>
<evidence type="ECO:0000256" key="1">
    <source>
        <dbReference type="ARBA" id="ARBA00004123"/>
    </source>
</evidence>
<dbReference type="STRING" id="35608.A0A2U1NSJ0"/>
<evidence type="ECO:0000313" key="12">
    <source>
        <dbReference type="EMBL" id="PWA76430.1"/>
    </source>
</evidence>
<keyword evidence="13" id="KW-1185">Reference proteome</keyword>
<evidence type="ECO:0000256" key="6">
    <source>
        <dbReference type="ARBA" id="ARBA00023163"/>
    </source>
</evidence>
<evidence type="ECO:0000256" key="3">
    <source>
        <dbReference type="ARBA" id="ARBA00023012"/>
    </source>
</evidence>
<evidence type="ECO:0000256" key="8">
    <source>
        <dbReference type="PROSITE-ProRule" id="PRU00169"/>
    </source>
</evidence>
<evidence type="ECO:0000256" key="5">
    <source>
        <dbReference type="ARBA" id="ARBA00023159"/>
    </source>
</evidence>
<dbReference type="FunFam" id="1.10.10.60:FF:000007">
    <property type="entry name" value="Two-component response regulator"/>
    <property type="match status" value="1"/>
</dbReference>
<proteinExistence type="predicted"/>
<dbReference type="GO" id="GO:0005634">
    <property type="term" value="C:nucleus"/>
    <property type="evidence" value="ECO:0007669"/>
    <property type="project" value="UniProtKB-SubCell"/>
</dbReference>
<dbReference type="GO" id="GO:0003677">
    <property type="term" value="F:DNA binding"/>
    <property type="evidence" value="ECO:0007669"/>
    <property type="project" value="InterPro"/>
</dbReference>
<keyword evidence="3" id="KW-0902">Two-component regulatory system</keyword>
<organism evidence="12 13">
    <name type="scientific">Artemisia annua</name>
    <name type="common">Sweet wormwood</name>
    <dbReference type="NCBI Taxonomy" id="35608"/>
    <lineage>
        <taxon>Eukaryota</taxon>
        <taxon>Viridiplantae</taxon>
        <taxon>Streptophyta</taxon>
        <taxon>Embryophyta</taxon>
        <taxon>Tracheophyta</taxon>
        <taxon>Spermatophyta</taxon>
        <taxon>Magnoliopsida</taxon>
        <taxon>eudicotyledons</taxon>
        <taxon>Gunneridae</taxon>
        <taxon>Pentapetalae</taxon>
        <taxon>asterids</taxon>
        <taxon>campanulids</taxon>
        <taxon>Asterales</taxon>
        <taxon>Asteraceae</taxon>
        <taxon>Asteroideae</taxon>
        <taxon>Anthemideae</taxon>
        <taxon>Artemisiinae</taxon>
        <taxon>Artemisia</taxon>
    </lineage>
</organism>
<dbReference type="PROSITE" id="PS51294">
    <property type="entry name" value="HTH_MYB"/>
    <property type="match status" value="1"/>
</dbReference>
<evidence type="ECO:0000259" key="11">
    <source>
        <dbReference type="PROSITE" id="PS51294"/>
    </source>
</evidence>
<dbReference type="Proteomes" id="UP000245207">
    <property type="component" value="Unassembled WGS sequence"/>
</dbReference>
<dbReference type="PANTHER" id="PTHR43874">
    <property type="entry name" value="TWO-COMPONENT RESPONSE REGULATOR"/>
    <property type="match status" value="1"/>
</dbReference>
<feature type="domain" description="Response regulatory" evidence="10">
    <location>
        <begin position="45"/>
        <end position="159"/>
    </location>
</feature>
<evidence type="ECO:0000256" key="7">
    <source>
        <dbReference type="ARBA" id="ARBA00023242"/>
    </source>
</evidence>
<comment type="caution">
    <text evidence="8">Lacks conserved residue(s) required for the propagation of feature annotation.</text>
</comment>
<protein>
    <submittedName>
        <fullName evidence="12">CheY-like superfamily, Signal transduction response regulator, PEP-CTERM system</fullName>
    </submittedName>
</protein>
<dbReference type="Gene3D" id="1.10.10.60">
    <property type="entry name" value="Homeodomain-like"/>
    <property type="match status" value="1"/>
</dbReference>
<dbReference type="PANTHER" id="PTHR43874:SF19">
    <property type="entry name" value="RESPONSE REGULATOR 23-RELATED"/>
    <property type="match status" value="1"/>
</dbReference>
<dbReference type="GO" id="GO:0000160">
    <property type="term" value="P:phosphorelay signal transduction system"/>
    <property type="evidence" value="ECO:0007669"/>
    <property type="project" value="UniProtKB-KW"/>
</dbReference>
<dbReference type="AlphaFoldDB" id="A0A2U1NSJ0"/>
<feature type="domain" description="HTH myb-type" evidence="11">
    <location>
        <begin position="212"/>
        <end position="271"/>
    </location>
</feature>
<evidence type="ECO:0000259" key="10">
    <source>
        <dbReference type="PROSITE" id="PS50110"/>
    </source>
</evidence>
<evidence type="ECO:0000256" key="4">
    <source>
        <dbReference type="ARBA" id="ARBA00023015"/>
    </source>
</evidence>
<evidence type="ECO:0000313" key="13">
    <source>
        <dbReference type="Proteomes" id="UP000245207"/>
    </source>
</evidence>
<dbReference type="EMBL" id="PKPP01002269">
    <property type="protein sequence ID" value="PWA76430.1"/>
    <property type="molecule type" value="Genomic_DNA"/>
</dbReference>
<comment type="subcellular location">
    <subcellularLocation>
        <location evidence="1">Nucleus</location>
    </subcellularLocation>
</comment>
<evidence type="ECO:0000256" key="9">
    <source>
        <dbReference type="SAM" id="MobiDB-lite"/>
    </source>
</evidence>
<dbReference type="SMART" id="SM00448">
    <property type="entry name" value="REC"/>
    <property type="match status" value="1"/>
</dbReference>
<dbReference type="InterPro" id="IPR001789">
    <property type="entry name" value="Sig_transdc_resp-reg_receiver"/>
</dbReference>
<reference evidence="12 13" key="1">
    <citation type="journal article" date="2018" name="Mol. Plant">
        <title>The genome of Artemisia annua provides insight into the evolution of Asteraceae family and artemisinin biosynthesis.</title>
        <authorList>
            <person name="Shen Q."/>
            <person name="Zhang L."/>
            <person name="Liao Z."/>
            <person name="Wang S."/>
            <person name="Yan T."/>
            <person name="Shi P."/>
            <person name="Liu M."/>
            <person name="Fu X."/>
            <person name="Pan Q."/>
            <person name="Wang Y."/>
            <person name="Lv Z."/>
            <person name="Lu X."/>
            <person name="Zhang F."/>
            <person name="Jiang W."/>
            <person name="Ma Y."/>
            <person name="Chen M."/>
            <person name="Hao X."/>
            <person name="Li L."/>
            <person name="Tang Y."/>
            <person name="Lv G."/>
            <person name="Zhou Y."/>
            <person name="Sun X."/>
            <person name="Brodelius P.E."/>
            <person name="Rose J.K.C."/>
            <person name="Tang K."/>
        </authorList>
    </citation>
    <scope>NUCLEOTIDE SEQUENCE [LARGE SCALE GENOMIC DNA]</scope>
    <source>
        <strain evidence="13">cv. Huhao1</strain>
        <tissue evidence="12">Leaf</tissue>
    </source>
</reference>
<accession>A0A2U1NSJ0</accession>
<dbReference type="Pfam" id="PF00072">
    <property type="entry name" value="Response_reg"/>
    <property type="match status" value="1"/>
</dbReference>
<comment type="caution">
    <text evidence="12">The sequence shown here is derived from an EMBL/GenBank/DDBJ whole genome shotgun (WGS) entry which is preliminary data.</text>
</comment>
<feature type="region of interest" description="Disordered" evidence="9">
    <location>
        <begin position="192"/>
        <end position="217"/>
    </location>
</feature>
<keyword evidence="7" id="KW-0539">Nucleus</keyword>
<dbReference type="InterPro" id="IPR001005">
    <property type="entry name" value="SANT/Myb"/>
</dbReference>
<keyword evidence="5" id="KW-0010">Activator</keyword>
<dbReference type="SUPFAM" id="SSF46689">
    <property type="entry name" value="Homeodomain-like"/>
    <property type="match status" value="1"/>
</dbReference>
<dbReference type="Pfam" id="PF00249">
    <property type="entry name" value="Myb_DNA-binding"/>
    <property type="match status" value="1"/>
</dbReference>
<dbReference type="InterPro" id="IPR011006">
    <property type="entry name" value="CheY-like_superfamily"/>
</dbReference>
<keyword evidence="4" id="KW-0805">Transcription regulation</keyword>
<dbReference type="InterPro" id="IPR045279">
    <property type="entry name" value="ARR-like"/>
</dbReference>
<dbReference type="CDD" id="cd17584">
    <property type="entry name" value="REC_typeB_ARR-like"/>
    <property type="match status" value="1"/>
</dbReference>
<name>A0A2U1NSJ0_ARTAN</name>
<dbReference type="InterPro" id="IPR017930">
    <property type="entry name" value="Myb_dom"/>
</dbReference>
<dbReference type="InterPro" id="IPR006447">
    <property type="entry name" value="Myb_dom_plants"/>
</dbReference>
<sequence>MDNPNSNLDPVSHVDTFDELMISSSKNSPMKPLSMEDIFNPHGLKVLVVDNNGTSLLYLTRILTIYHYQVTTCSLPNEALELIKENKFDMVITEVHFSPDIDGIEFLEIIIRETGLPVIIVSADERIDTIRECIVKGACTYIPKPAKKEVIQFLWQHVARARKEMLRKKLMYPIDQLEINEPSLISFVEDKEFSGSSSSDGAPLEDEQNKEQPKKNRIAWTPELHEKFVRAVTILGIQNAVPKKLLELMNVPGLRRESVASHLQKYRLNLRKLSKNMPQRFTEQSFKTLVSSNACSPVFEDNNSFISTQPITETQEHFTVQDSINQVSSGAYVPYNDSFISTPPITEMHHPFTVQDSSIQAGAYRPEFEQDNGPVIDPNDFLITDESLQLDPIMLASYDPKSQIIPFN</sequence>
<evidence type="ECO:0000256" key="2">
    <source>
        <dbReference type="ARBA" id="ARBA00022553"/>
    </source>
</evidence>
<dbReference type="SUPFAM" id="SSF52172">
    <property type="entry name" value="CheY-like"/>
    <property type="match status" value="1"/>
</dbReference>
<dbReference type="NCBIfam" id="TIGR01557">
    <property type="entry name" value="myb_SHAQKYF"/>
    <property type="match status" value="1"/>
</dbReference>
<dbReference type="PROSITE" id="PS50110">
    <property type="entry name" value="RESPONSE_REGULATORY"/>
    <property type="match status" value="1"/>
</dbReference>
<dbReference type="Gene3D" id="3.40.50.2300">
    <property type="match status" value="1"/>
</dbReference>
<dbReference type="GO" id="GO:0009736">
    <property type="term" value="P:cytokinin-activated signaling pathway"/>
    <property type="evidence" value="ECO:0007669"/>
    <property type="project" value="InterPro"/>
</dbReference>
<dbReference type="InterPro" id="IPR009057">
    <property type="entry name" value="Homeodomain-like_sf"/>
</dbReference>
<dbReference type="OrthoDB" id="60033at2759"/>